<dbReference type="RefSeq" id="XP_062722601.1">
    <property type="nucleotide sequence ID" value="XM_062864165.1"/>
</dbReference>
<dbReference type="GeneID" id="87882994"/>
<evidence type="ECO:0000259" key="2">
    <source>
        <dbReference type="Pfam" id="PF00135"/>
    </source>
</evidence>
<reference evidence="3" key="2">
    <citation type="submission" date="2023-06" db="EMBL/GenBank/DDBJ databases">
        <authorList>
            <consortium name="Lawrence Berkeley National Laboratory"/>
            <person name="Mondo S.J."/>
            <person name="Hensen N."/>
            <person name="Bonometti L."/>
            <person name="Westerberg I."/>
            <person name="Brannstrom I.O."/>
            <person name="Guillou S."/>
            <person name="Cros-Aarteil S."/>
            <person name="Calhoun S."/>
            <person name="Haridas S."/>
            <person name="Kuo A."/>
            <person name="Pangilinan J."/>
            <person name="Riley R."/>
            <person name="Labutti K."/>
            <person name="Andreopoulos B."/>
            <person name="Lipzen A."/>
            <person name="Chen C."/>
            <person name="Yanf M."/>
            <person name="Daum C."/>
            <person name="Ng V."/>
            <person name="Clum A."/>
            <person name="Steindorff A."/>
            <person name="Ohm R."/>
            <person name="Martin F."/>
            <person name="Silar P."/>
            <person name="Natvig D."/>
            <person name="Lalanne C."/>
            <person name="Gautier V."/>
            <person name="Ament-Velasquez S.L."/>
            <person name="Kruys A."/>
            <person name="Hutchinson M.I."/>
            <person name="Powell A.J."/>
            <person name="Barry K."/>
            <person name="Miller A.N."/>
            <person name="Grigoriev I.V."/>
            <person name="Debuchy R."/>
            <person name="Gladieux P."/>
            <person name="Thoren M.H."/>
            <person name="Johannesson H."/>
        </authorList>
    </citation>
    <scope>NUCLEOTIDE SEQUENCE</scope>
    <source>
        <strain evidence="3">CBS 333.67</strain>
    </source>
</reference>
<dbReference type="Gene3D" id="3.40.50.1820">
    <property type="entry name" value="alpha/beta hydrolase"/>
    <property type="match status" value="1"/>
</dbReference>
<dbReference type="PROSITE" id="PS00941">
    <property type="entry name" value="CARBOXYLESTERASE_B_2"/>
    <property type="match status" value="1"/>
</dbReference>
<dbReference type="PANTHER" id="PTHR43903">
    <property type="entry name" value="NEUROLIGIN"/>
    <property type="match status" value="1"/>
</dbReference>
<evidence type="ECO:0000313" key="3">
    <source>
        <dbReference type="EMBL" id="KAK3306821.1"/>
    </source>
</evidence>
<reference evidence="3" key="1">
    <citation type="journal article" date="2023" name="Mol. Phylogenet. Evol.">
        <title>Genome-scale phylogeny and comparative genomics of the fungal order Sordariales.</title>
        <authorList>
            <person name="Hensen N."/>
            <person name="Bonometti L."/>
            <person name="Westerberg I."/>
            <person name="Brannstrom I.O."/>
            <person name="Guillou S."/>
            <person name="Cros-Aarteil S."/>
            <person name="Calhoun S."/>
            <person name="Haridas S."/>
            <person name="Kuo A."/>
            <person name="Mondo S."/>
            <person name="Pangilinan J."/>
            <person name="Riley R."/>
            <person name="LaButti K."/>
            <person name="Andreopoulos B."/>
            <person name="Lipzen A."/>
            <person name="Chen C."/>
            <person name="Yan M."/>
            <person name="Daum C."/>
            <person name="Ng V."/>
            <person name="Clum A."/>
            <person name="Steindorff A."/>
            <person name="Ohm R.A."/>
            <person name="Martin F."/>
            <person name="Silar P."/>
            <person name="Natvig D.O."/>
            <person name="Lalanne C."/>
            <person name="Gautier V."/>
            <person name="Ament-Velasquez S.L."/>
            <person name="Kruys A."/>
            <person name="Hutchinson M.I."/>
            <person name="Powell A.J."/>
            <person name="Barry K."/>
            <person name="Miller A.N."/>
            <person name="Grigoriev I.V."/>
            <person name="Debuchy R."/>
            <person name="Gladieux P."/>
            <person name="Hiltunen Thoren M."/>
            <person name="Johannesson H."/>
        </authorList>
    </citation>
    <scope>NUCLEOTIDE SEQUENCE</scope>
    <source>
        <strain evidence="3">CBS 333.67</strain>
    </source>
</reference>
<organism evidence="3 4">
    <name type="scientific">Chaetomium strumarium</name>
    <dbReference type="NCBI Taxonomy" id="1170767"/>
    <lineage>
        <taxon>Eukaryota</taxon>
        <taxon>Fungi</taxon>
        <taxon>Dikarya</taxon>
        <taxon>Ascomycota</taxon>
        <taxon>Pezizomycotina</taxon>
        <taxon>Sordariomycetes</taxon>
        <taxon>Sordariomycetidae</taxon>
        <taxon>Sordariales</taxon>
        <taxon>Chaetomiaceae</taxon>
        <taxon>Chaetomium</taxon>
    </lineage>
</organism>
<feature type="non-terminal residue" evidence="3">
    <location>
        <position position="101"/>
    </location>
</feature>
<dbReference type="SUPFAM" id="SSF53474">
    <property type="entry name" value="alpha/beta-Hydrolases"/>
    <property type="match status" value="1"/>
</dbReference>
<sequence length="101" mass="10866">YLGIPYAKPPVGDLRFAPTQTFVATDAYEAAAFGYDCPLTASKPVNYPGFTPEAQRIVNYFASAAGTPQSEDCLTLNIWTRPQPANAGKANKPVLVFFYGG</sequence>
<dbReference type="InterPro" id="IPR019819">
    <property type="entry name" value="Carboxylesterase_B_CS"/>
</dbReference>
<dbReference type="InterPro" id="IPR029058">
    <property type="entry name" value="AB_hydrolase_fold"/>
</dbReference>
<dbReference type="InterPro" id="IPR002018">
    <property type="entry name" value="CarbesteraseB"/>
</dbReference>
<evidence type="ECO:0000256" key="1">
    <source>
        <dbReference type="ARBA" id="ARBA00022729"/>
    </source>
</evidence>
<dbReference type="EMBL" id="JAUDZG010000003">
    <property type="protein sequence ID" value="KAK3306821.1"/>
    <property type="molecule type" value="Genomic_DNA"/>
</dbReference>
<dbReference type="AlphaFoldDB" id="A0AAJ0GV97"/>
<name>A0AAJ0GV97_9PEZI</name>
<comment type="caution">
    <text evidence="3">The sequence shown here is derived from an EMBL/GenBank/DDBJ whole genome shotgun (WGS) entry which is preliminary data.</text>
</comment>
<dbReference type="Proteomes" id="UP001273166">
    <property type="component" value="Unassembled WGS sequence"/>
</dbReference>
<gene>
    <name evidence="3" type="ORF">B0T15DRAFT_364422</name>
</gene>
<feature type="non-terminal residue" evidence="3">
    <location>
        <position position="1"/>
    </location>
</feature>
<evidence type="ECO:0000313" key="4">
    <source>
        <dbReference type="Proteomes" id="UP001273166"/>
    </source>
</evidence>
<accession>A0AAJ0GV97</accession>
<keyword evidence="1" id="KW-0732">Signal</keyword>
<feature type="domain" description="Carboxylesterase type B" evidence="2">
    <location>
        <begin position="1"/>
        <end position="101"/>
    </location>
</feature>
<proteinExistence type="predicted"/>
<protein>
    <submittedName>
        <fullName evidence="3">Carboxylesterase</fullName>
    </submittedName>
</protein>
<keyword evidence="4" id="KW-1185">Reference proteome</keyword>
<dbReference type="InterPro" id="IPR051093">
    <property type="entry name" value="Neuroligin/BSAL"/>
</dbReference>
<dbReference type="Pfam" id="PF00135">
    <property type="entry name" value="COesterase"/>
    <property type="match status" value="1"/>
</dbReference>